<evidence type="ECO:0000256" key="9">
    <source>
        <dbReference type="ARBA" id="ARBA00023211"/>
    </source>
</evidence>
<comment type="function">
    <text evidence="11">Nuclease required for the repair of DNA interstrand cross-links (ICL). Acts as a 5'-3' exonuclease that anchors at a cut end of DNA and cleaves DNA successively at every third nucleotide, allowing to excise an ICL from one strand through flanking incisions.</text>
</comment>
<reference evidence="15 16" key="1">
    <citation type="submission" date="2021-04" db="EMBL/GenBank/DDBJ databases">
        <authorList>
            <person name="Bliznina A."/>
        </authorList>
    </citation>
    <scope>NUCLEOTIDE SEQUENCE [LARGE SCALE GENOMIC DNA]</scope>
</reference>
<evidence type="ECO:0000256" key="7">
    <source>
        <dbReference type="ARBA" id="ARBA00022842"/>
    </source>
</evidence>
<keyword evidence="4 11" id="KW-0479">Metal-binding</keyword>
<keyword evidence="16" id="KW-1185">Reference proteome</keyword>
<protein>
    <recommendedName>
        <fullName evidence="11">Fanconi-associated nuclease</fullName>
        <ecNumber evidence="11">3.1.4.1</ecNumber>
    </recommendedName>
</protein>
<name>A0ABN7SIP0_OIKDI</name>
<keyword evidence="7 11" id="KW-0460">Magnesium</keyword>
<keyword evidence="11" id="KW-0227">DNA damage</keyword>
<organism evidence="15 16">
    <name type="scientific">Oikopleura dioica</name>
    <name type="common">Tunicate</name>
    <dbReference type="NCBI Taxonomy" id="34765"/>
    <lineage>
        <taxon>Eukaryota</taxon>
        <taxon>Metazoa</taxon>
        <taxon>Chordata</taxon>
        <taxon>Tunicata</taxon>
        <taxon>Appendicularia</taxon>
        <taxon>Copelata</taxon>
        <taxon>Oikopleuridae</taxon>
        <taxon>Oikopleura</taxon>
    </lineage>
</organism>
<dbReference type="SMART" id="SM00990">
    <property type="entry name" value="VRR_NUC"/>
    <property type="match status" value="1"/>
</dbReference>
<comment type="similarity">
    <text evidence="2 11">Belongs to the FAN1 family.</text>
</comment>
<dbReference type="Pfam" id="PF21170">
    <property type="entry name" value="FAN1_TPR"/>
    <property type="match status" value="1"/>
</dbReference>
<keyword evidence="8" id="KW-0342">GTP-binding</keyword>
<feature type="compositionally biased region" description="Polar residues" evidence="13">
    <location>
        <begin position="243"/>
        <end position="261"/>
    </location>
</feature>
<dbReference type="PRINTS" id="PR00318">
    <property type="entry name" value="GPROTEINA"/>
</dbReference>
<feature type="region of interest" description="Disordered" evidence="13">
    <location>
        <begin position="294"/>
        <end position="326"/>
    </location>
</feature>
<evidence type="ECO:0000256" key="5">
    <source>
        <dbReference type="ARBA" id="ARBA00022741"/>
    </source>
</evidence>
<dbReference type="Proteomes" id="UP001158576">
    <property type="component" value="Chromosome XSR"/>
</dbReference>
<evidence type="ECO:0000256" key="6">
    <source>
        <dbReference type="ARBA" id="ARBA00022801"/>
    </source>
</evidence>
<dbReference type="EMBL" id="OU015569">
    <property type="protein sequence ID" value="CAG5098843.1"/>
    <property type="molecule type" value="Genomic_DNA"/>
</dbReference>
<keyword evidence="11" id="KW-0539">Nucleus</keyword>
<comment type="cofactor">
    <cofactor evidence="11">
        <name>Mg(2+)</name>
        <dbReference type="ChEBI" id="CHEBI:18420"/>
    </cofactor>
    <cofactor evidence="11">
        <name>Mn(2+)</name>
        <dbReference type="ChEBI" id="CHEBI:29035"/>
    </cofactor>
</comment>
<dbReference type="InterPro" id="IPR033315">
    <property type="entry name" value="Fan1-like"/>
</dbReference>
<feature type="domain" description="VRR-NUC" evidence="14">
    <location>
        <begin position="846"/>
        <end position="932"/>
    </location>
</feature>
<keyword evidence="10" id="KW-0807">Transducer</keyword>
<dbReference type="SUPFAM" id="SSF52540">
    <property type="entry name" value="P-loop containing nucleoside triphosphate hydrolases"/>
    <property type="match status" value="1"/>
</dbReference>
<dbReference type="Pfam" id="PF08774">
    <property type="entry name" value="VRR_NUC"/>
    <property type="match status" value="1"/>
</dbReference>
<evidence type="ECO:0000256" key="12">
    <source>
        <dbReference type="SAM" id="Coils"/>
    </source>
</evidence>
<evidence type="ECO:0000256" key="3">
    <source>
        <dbReference type="ARBA" id="ARBA00022722"/>
    </source>
</evidence>
<feature type="compositionally biased region" description="Low complexity" evidence="13">
    <location>
        <begin position="298"/>
        <end position="323"/>
    </location>
</feature>
<dbReference type="InterPro" id="IPR001019">
    <property type="entry name" value="Gprotein_alpha_su"/>
</dbReference>
<dbReference type="InterPro" id="IPR027417">
    <property type="entry name" value="P-loop_NTPase"/>
</dbReference>
<dbReference type="PANTHER" id="PTHR15749">
    <property type="entry name" value="FANCONI-ASSOCIATED NUCLEASE 1"/>
    <property type="match status" value="1"/>
</dbReference>
<keyword evidence="12" id="KW-0175">Coiled coil</keyword>
<evidence type="ECO:0000256" key="13">
    <source>
        <dbReference type="SAM" id="MobiDB-lite"/>
    </source>
</evidence>
<evidence type="ECO:0000313" key="16">
    <source>
        <dbReference type="Proteomes" id="UP001158576"/>
    </source>
</evidence>
<dbReference type="InterPro" id="IPR011856">
    <property type="entry name" value="tRNA_endonuc-like_dom_sf"/>
</dbReference>
<comment type="subcellular location">
    <subcellularLocation>
        <location evidence="11">Nucleus</location>
    </subcellularLocation>
</comment>
<dbReference type="InterPro" id="IPR049126">
    <property type="entry name" value="FAN1-like_TPR"/>
</dbReference>
<evidence type="ECO:0000256" key="1">
    <source>
        <dbReference type="ARBA" id="ARBA00000983"/>
    </source>
</evidence>
<dbReference type="EC" id="3.1.4.1" evidence="11"/>
<evidence type="ECO:0000256" key="4">
    <source>
        <dbReference type="ARBA" id="ARBA00022723"/>
    </source>
</evidence>
<keyword evidence="5" id="KW-0547">Nucleotide-binding</keyword>
<dbReference type="Pfam" id="PF00503">
    <property type="entry name" value="G-alpha"/>
    <property type="match status" value="1"/>
</dbReference>
<dbReference type="InterPro" id="IPR014883">
    <property type="entry name" value="VRR_NUC"/>
</dbReference>
<evidence type="ECO:0000256" key="8">
    <source>
        <dbReference type="ARBA" id="ARBA00023134"/>
    </source>
</evidence>
<feature type="compositionally biased region" description="Basic and acidic residues" evidence="13">
    <location>
        <begin position="221"/>
        <end position="230"/>
    </location>
</feature>
<sequence>MCSFLQKFVCCASDESLVAAEINKQIEREIKKQKRDARKELKLLLLGTGESGKSTFIKQMKIIHGNGFSDDDKKHGLKYIYQNIFTSVQNLIKAMHQLQIEYERAENIEAARLLSEISVRDISTHSAFYPSVNRIGTFWRDNGVRACYERRREFQLSDSTHFFLSQLDRISRIDYFPTDEDMLRVRVPTTGILETRNSEQNAPEAYLSLENETPVELPIPPKKDTKENIRAVKTPKRKRLNDEPSTSSAPPVEDQPSTSATLPPEDMDYEESNDGLDQIEVVSVEALTPAEAMEMSFDDPPSSSDDGVPPPSSTGDGPGDTTVQKIPNDAMQTNSVDRAPEEVQNSSQDSTPDEVVSALDTFFRNVYKDFKSNDEEWQRRWTLIPEFAQECIEKINTCHPSAVDEVLRWYARSQGWRARLKKSFDDDFKVLVNKGIIKQFCEKVDIKFEEVLDIMSKDEMTKFAQRQLVGKAGSMDAMKAKLLASFKEGMRVNPVTKKRRADFLLLSAKRAVEGRYQLSQAHSESLNIFFLLHSPSLVQHRIEDATSVAQGIIQSISRFGMKAPLPDTIKITSPRHEAHVALPHYHFRLTTTGVFAKISYFRVEILEKRKKFQEAADAIKQILSGNCFFPDKFNHRRGKLWIRLILNLQHVNAKPDQITEVLEIALKDTSLNEVNKAELEVRMEKFLHKGALGGIQLEGWKVAKGEAVRLSSKSGVKEHSKKWITTIDGNQFVETVEHLGLRMIKHSHNLDSGEHAEGSLFSTIFSLLFHDIIYANVPGVFISKYQEGPLDFYSPDFYQNRQVQIEKRLEDLEEKFEGVLKEVIELYETVPSSRPIIGVGHHPDRFSVARLEALCKCLGGEALSNIIRRLLKDSSYRSGMPDLIAWSSTGEEGRYLFCEVKAPNDTLSYGQKLWLKYLMSTGVHCQLLQIAEA</sequence>
<evidence type="ECO:0000256" key="11">
    <source>
        <dbReference type="RuleBase" id="RU365033"/>
    </source>
</evidence>
<feature type="region of interest" description="Disordered" evidence="13">
    <location>
        <begin position="209"/>
        <end position="273"/>
    </location>
</feature>
<keyword evidence="9 11" id="KW-0464">Manganese</keyword>
<keyword evidence="11" id="KW-0234">DNA repair</keyword>
<dbReference type="SUPFAM" id="SSF47895">
    <property type="entry name" value="Transducin (alpha subunit), insertion domain"/>
    <property type="match status" value="1"/>
</dbReference>
<gene>
    <name evidence="15" type="ORF">OKIOD_LOCUS7586</name>
</gene>
<dbReference type="PROSITE" id="PS51882">
    <property type="entry name" value="G_ALPHA"/>
    <property type="match status" value="1"/>
</dbReference>
<keyword evidence="6 11" id="KW-0378">Hydrolase</keyword>
<proteinExistence type="inferred from homology"/>
<keyword evidence="3 11" id="KW-0540">Nuclease</keyword>
<evidence type="ECO:0000256" key="2">
    <source>
        <dbReference type="ARBA" id="ARBA00005533"/>
    </source>
</evidence>
<dbReference type="InterPro" id="IPR011025">
    <property type="entry name" value="GproteinA_insert"/>
</dbReference>
<evidence type="ECO:0000259" key="14">
    <source>
        <dbReference type="SMART" id="SM00990"/>
    </source>
</evidence>
<evidence type="ECO:0000256" key="10">
    <source>
        <dbReference type="ARBA" id="ARBA00023224"/>
    </source>
</evidence>
<dbReference type="Gene3D" id="1.10.400.10">
    <property type="entry name" value="GI Alpha 1, domain 2-like"/>
    <property type="match status" value="1"/>
</dbReference>
<dbReference type="SMART" id="SM00275">
    <property type="entry name" value="G_alpha"/>
    <property type="match status" value="1"/>
</dbReference>
<dbReference type="Gene3D" id="3.40.1350.10">
    <property type="match status" value="1"/>
</dbReference>
<comment type="catalytic activity">
    <reaction evidence="1 11">
        <text>Hydrolytically removes 5'-nucleotides successively from the 3'-hydroxy termini of 3'-hydroxy-terminated oligonucleotides.</text>
        <dbReference type="EC" id="3.1.4.1"/>
    </reaction>
</comment>
<evidence type="ECO:0000313" key="15">
    <source>
        <dbReference type="EMBL" id="CAG5098843.1"/>
    </source>
</evidence>
<accession>A0ABN7SIP0</accession>
<dbReference type="PANTHER" id="PTHR15749:SF4">
    <property type="entry name" value="FANCONI-ASSOCIATED NUCLEASE 1"/>
    <property type="match status" value="1"/>
</dbReference>
<feature type="coiled-coil region" evidence="12">
    <location>
        <begin position="802"/>
        <end position="829"/>
    </location>
</feature>